<sequence>MAAASNDKQKSGVMQKAFPFLKLISKSKDLGIVVFVISILAVIIVPMPSFMLDLLLTISMALSMLIILIAIYINKPMDFSTFPTLLLFVTAFRLALNVATTRMILSEGSNGAQHVSKIVETFGQYVASGNYVIGIIIFVILVIVNLLVITNGATRVTEVRARFMLDGMPGKQMAIDADMNAGLIDEKEAKNRREQLAQEADFYGAMDGASKFVKGDAIAAIIITIVNIVGGFAIGVFQNNMKMLDAAQTFTLLTIGDGIVGQIPALIVATATGIVATRTTKAEEENFANSLIQQLTDKSKTLIIVGFVLFIFAFAPGFPEMPLILIASLFWLSAWLISRDNESSSISQIIKSFTSLGKKKQKENKKLTDSKEKIPIQEPAPKRVPKTQEEIKKEEEKAINEVLKVEFLELHLGYHLIRLAAAEQGGDLLERVRGIRKKIARDYGFLMPQIRMTDDPGIGPTTYQFFLKGIEIGNGEVLPDKFLAMNTGMVTKEIDGIPTKEPAFGMDGMWIDSNLKEDAIIQGYTVIDPATVIATHMGELVKKYAEEFITKDEVKKLMDRLENDYPTAIEEAKKVPSSVIRSVLQALLHEGIPIKDMLTILETITDIAPIVQNDIPIIVEHVRAKLARVITNVFKAEDGNFKFLTFSDSSTEFLKSKLKDQHGNKILLLNTTEMQKLIDSVKQESLKLVQRNIAPVVLVVDSNIRASLSLQLEQFGVDSVVVLSHAEIDPNASFEVMGIIDIPFHQ</sequence>
<comment type="similarity">
    <text evidence="2 7">Belongs to the FHIPEP (flagella/HR/invasion proteins export pore) family.</text>
</comment>
<evidence type="ECO:0000256" key="8">
    <source>
        <dbReference type="SAM" id="MobiDB-lite"/>
    </source>
</evidence>
<dbReference type="Proteomes" id="UP000255139">
    <property type="component" value="Unassembled WGS sequence"/>
</dbReference>
<feature type="transmembrane region" description="Helical" evidence="7">
    <location>
        <begin position="258"/>
        <end position="277"/>
    </location>
</feature>
<keyword evidence="5 7" id="KW-1133">Transmembrane helix</keyword>
<dbReference type="EMBL" id="JRPD02000005">
    <property type="protein sequence ID" value="TLE00801.1"/>
    <property type="molecule type" value="Genomic_DNA"/>
</dbReference>
<keyword evidence="4 7" id="KW-0812">Transmembrane</keyword>
<dbReference type="Proteomes" id="UP000029922">
    <property type="component" value="Unassembled WGS sequence"/>
</dbReference>
<dbReference type="InterPro" id="IPR001712">
    <property type="entry name" value="T3SS_FHIPEP"/>
</dbReference>
<dbReference type="GO" id="GO:0044780">
    <property type="term" value="P:bacterial-type flagellum assembly"/>
    <property type="evidence" value="ECO:0007669"/>
    <property type="project" value="InterPro"/>
</dbReference>
<dbReference type="OrthoDB" id="9759185at2"/>
<dbReference type="NCBIfam" id="TIGR01398">
    <property type="entry name" value="FlhA"/>
    <property type="match status" value="1"/>
</dbReference>
<proteinExistence type="inferred from homology"/>
<dbReference type="PRINTS" id="PR00949">
    <property type="entry name" value="TYPE3IMAPROT"/>
</dbReference>
<feature type="compositionally biased region" description="Basic and acidic residues" evidence="8">
    <location>
        <begin position="364"/>
        <end position="375"/>
    </location>
</feature>
<feature type="transmembrane region" description="Helical" evidence="7">
    <location>
        <begin position="85"/>
        <end position="105"/>
    </location>
</feature>
<reference evidence="9 12" key="2">
    <citation type="submission" date="2018-06" db="EMBL/GenBank/DDBJ databases">
        <authorList>
            <consortium name="Pathogen Informatics"/>
            <person name="Doyle S."/>
        </authorList>
    </citation>
    <scope>NUCLEOTIDE SEQUENCE [LARGE SCALE GENOMIC DNA]</scope>
    <source>
        <strain evidence="9 12">NCTC12714</strain>
    </source>
</reference>
<keyword evidence="6 7" id="KW-0472">Membrane</keyword>
<accession>A0A099TYF7</accession>
<evidence type="ECO:0000313" key="10">
    <source>
        <dbReference type="EMBL" id="TLE00801.1"/>
    </source>
</evidence>
<name>A0A099TYF7_9HELI</name>
<organism evidence="9 12">
    <name type="scientific">Helicobacter muridarum</name>
    <dbReference type="NCBI Taxonomy" id="216"/>
    <lineage>
        <taxon>Bacteria</taxon>
        <taxon>Pseudomonadati</taxon>
        <taxon>Campylobacterota</taxon>
        <taxon>Epsilonproteobacteria</taxon>
        <taxon>Campylobacterales</taxon>
        <taxon>Helicobacteraceae</taxon>
        <taxon>Helicobacter</taxon>
    </lineage>
</organism>
<dbReference type="Gene3D" id="3.40.30.60">
    <property type="entry name" value="FHIPEP family, domain 1"/>
    <property type="match status" value="1"/>
</dbReference>
<keyword evidence="7" id="KW-0653">Protein transport</keyword>
<dbReference type="PIRSF" id="PIRSF005419">
    <property type="entry name" value="FlhA"/>
    <property type="match status" value="1"/>
</dbReference>
<dbReference type="EMBL" id="UGJE01000002">
    <property type="protein sequence ID" value="STQ86512.1"/>
    <property type="molecule type" value="Genomic_DNA"/>
</dbReference>
<evidence type="ECO:0000313" key="12">
    <source>
        <dbReference type="Proteomes" id="UP000255139"/>
    </source>
</evidence>
<feature type="transmembrane region" description="Helical" evidence="7">
    <location>
        <begin position="125"/>
        <end position="148"/>
    </location>
</feature>
<feature type="transmembrane region" description="Helical" evidence="7">
    <location>
        <begin position="54"/>
        <end position="73"/>
    </location>
</feature>
<keyword evidence="9" id="KW-0282">Flagellum</keyword>
<evidence type="ECO:0000256" key="2">
    <source>
        <dbReference type="ARBA" id="ARBA00008835"/>
    </source>
</evidence>
<reference evidence="10 11" key="1">
    <citation type="journal article" date="2014" name="Genome Announc.">
        <title>Draft genome sequences of eight enterohepatic helicobacter species isolated from both laboratory and wild rodents.</title>
        <authorList>
            <person name="Sheh A."/>
            <person name="Shen Z."/>
            <person name="Fox J.G."/>
        </authorList>
    </citation>
    <scope>NUCLEOTIDE SEQUENCE [LARGE SCALE GENOMIC DNA]</scope>
    <source>
        <strain evidence="10 11">ST1</strain>
    </source>
</reference>
<evidence type="ECO:0000256" key="5">
    <source>
        <dbReference type="ARBA" id="ARBA00022989"/>
    </source>
</evidence>
<gene>
    <name evidence="7 9" type="primary">flhA</name>
    <name evidence="10" type="ORF">LS73_003900</name>
    <name evidence="9" type="ORF">NCTC12714_01319</name>
</gene>
<dbReference type="Gene3D" id="3.40.50.12790">
    <property type="entry name" value="FHIPEP family, domain 4"/>
    <property type="match status" value="1"/>
</dbReference>
<dbReference type="STRING" id="216.LS73_01925"/>
<dbReference type="Gene3D" id="1.10.8.540">
    <property type="entry name" value="FHIPEP family, domain 3"/>
    <property type="match status" value="1"/>
</dbReference>
<feature type="region of interest" description="Disordered" evidence="8">
    <location>
        <begin position="361"/>
        <end position="388"/>
    </location>
</feature>
<comment type="function">
    <text evidence="7">Required for formation of the rod structure of the flagellar apparatus. Together with FliI and FliH, may constitute the export apparatus of flagellin.</text>
</comment>
<comment type="subcellular location">
    <subcellularLocation>
        <location evidence="1 7">Cell membrane</location>
        <topology evidence="1 7">Multi-pass membrane protein</topology>
    </subcellularLocation>
</comment>
<dbReference type="InterPro" id="IPR042194">
    <property type="entry name" value="FHIPEP_1"/>
</dbReference>
<keyword evidence="9" id="KW-0966">Cell projection</keyword>
<keyword evidence="3 7" id="KW-1003">Cell membrane</keyword>
<dbReference type="AlphaFoldDB" id="A0A099TYF7"/>
<evidence type="ECO:0000256" key="7">
    <source>
        <dbReference type="RuleBase" id="RU364093"/>
    </source>
</evidence>
<evidence type="ECO:0000256" key="6">
    <source>
        <dbReference type="ARBA" id="ARBA00023136"/>
    </source>
</evidence>
<feature type="transmembrane region" description="Helical" evidence="7">
    <location>
        <begin position="30"/>
        <end position="48"/>
    </location>
</feature>
<keyword evidence="7" id="KW-1005">Bacterial flagellum biogenesis</keyword>
<keyword evidence="7" id="KW-0813">Transport</keyword>
<feature type="transmembrane region" description="Helical" evidence="7">
    <location>
        <begin position="298"/>
        <end position="315"/>
    </location>
</feature>
<evidence type="ECO:0000313" key="9">
    <source>
        <dbReference type="EMBL" id="STQ86512.1"/>
    </source>
</evidence>
<protein>
    <recommendedName>
        <fullName evidence="7">Flagellar biosynthesis protein FlhA</fullName>
    </recommendedName>
</protein>
<dbReference type="InterPro" id="IPR042193">
    <property type="entry name" value="FHIPEP_3"/>
</dbReference>
<evidence type="ECO:0000313" key="11">
    <source>
        <dbReference type="Proteomes" id="UP000029922"/>
    </source>
</evidence>
<dbReference type="PANTHER" id="PTHR30161:SF1">
    <property type="entry name" value="FLAGELLAR BIOSYNTHESIS PROTEIN FLHA-RELATED"/>
    <property type="match status" value="1"/>
</dbReference>
<evidence type="ECO:0000256" key="1">
    <source>
        <dbReference type="ARBA" id="ARBA00004651"/>
    </source>
</evidence>
<keyword evidence="9" id="KW-0969">Cilium</keyword>
<dbReference type="Pfam" id="PF00771">
    <property type="entry name" value="FHIPEP"/>
    <property type="match status" value="1"/>
</dbReference>
<dbReference type="InterPro" id="IPR042196">
    <property type="entry name" value="FHIPEP_4"/>
</dbReference>
<evidence type="ECO:0000256" key="4">
    <source>
        <dbReference type="ARBA" id="ARBA00022692"/>
    </source>
</evidence>
<keyword evidence="7" id="KW-1006">Bacterial flagellum protein export</keyword>
<dbReference type="GO" id="GO:0009306">
    <property type="term" value="P:protein secretion"/>
    <property type="evidence" value="ECO:0007669"/>
    <property type="project" value="InterPro"/>
</dbReference>
<feature type="transmembrane region" description="Helical" evidence="7">
    <location>
        <begin position="217"/>
        <end position="238"/>
    </location>
</feature>
<keyword evidence="12" id="KW-1185">Reference proteome</keyword>
<dbReference type="PANTHER" id="PTHR30161">
    <property type="entry name" value="FLAGELLAR EXPORT PROTEIN, MEMBRANE FLHA SUBUNIT-RELATED"/>
    <property type="match status" value="1"/>
</dbReference>
<dbReference type="GO" id="GO:0005886">
    <property type="term" value="C:plasma membrane"/>
    <property type="evidence" value="ECO:0007669"/>
    <property type="project" value="UniProtKB-SubCell"/>
</dbReference>
<dbReference type="RefSeq" id="WP_034557028.1">
    <property type="nucleotide sequence ID" value="NZ_FZML01000003.1"/>
</dbReference>
<evidence type="ECO:0000256" key="3">
    <source>
        <dbReference type="ARBA" id="ARBA00022475"/>
    </source>
</evidence>
<dbReference type="InterPro" id="IPR006301">
    <property type="entry name" value="FlhA"/>
</dbReference>